<evidence type="ECO:0000313" key="1">
    <source>
        <dbReference type="EMBL" id="GBM06566.1"/>
    </source>
</evidence>
<sequence>MPRDSFEGCSLHAWEGMMINDRTPLHMIYGVPVDGRPCRHKYMKSKTIAEWISPPNLQTDKKKIDKEKTNKEKFKTSYTECLELLRKKRCTLLPRPSALHMLERIILAKLIFSIQNCLSRRA</sequence>
<accession>A0A4Y2CRM2</accession>
<name>A0A4Y2CRM2_ARAVE</name>
<keyword evidence="2" id="KW-1185">Reference proteome</keyword>
<proteinExistence type="predicted"/>
<dbReference type="AlphaFoldDB" id="A0A4Y2CRM2"/>
<gene>
    <name evidence="1" type="ORF">AVEN_220014_1</name>
</gene>
<organism evidence="1 2">
    <name type="scientific">Araneus ventricosus</name>
    <name type="common">Orbweaver spider</name>
    <name type="synonym">Epeira ventricosa</name>
    <dbReference type="NCBI Taxonomy" id="182803"/>
    <lineage>
        <taxon>Eukaryota</taxon>
        <taxon>Metazoa</taxon>
        <taxon>Ecdysozoa</taxon>
        <taxon>Arthropoda</taxon>
        <taxon>Chelicerata</taxon>
        <taxon>Arachnida</taxon>
        <taxon>Araneae</taxon>
        <taxon>Araneomorphae</taxon>
        <taxon>Entelegynae</taxon>
        <taxon>Araneoidea</taxon>
        <taxon>Araneidae</taxon>
        <taxon>Araneus</taxon>
    </lineage>
</organism>
<dbReference type="Proteomes" id="UP000499080">
    <property type="component" value="Unassembled WGS sequence"/>
</dbReference>
<evidence type="ECO:0000313" key="2">
    <source>
        <dbReference type="Proteomes" id="UP000499080"/>
    </source>
</evidence>
<dbReference type="EMBL" id="BGPR01000231">
    <property type="protein sequence ID" value="GBM06566.1"/>
    <property type="molecule type" value="Genomic_DNA"/>
</dbReference>
<reference evidence="1 2" key="1">
    <citation type="journal article" date="2019" name="Sci. Rep.">
        <title>Orb-weaving spider Araneus ventricosus genome elucidates the spidroin gene catalogue.</title>
        <authorList>
            <person name="Kono N."/>
            <person name="Nakamura H."/>
            <person name="Ohtoshi R."/>
            <person name="Moran D.A.P."/>
            <person name="Shinohara A."/>
            <person name="Yoshida Y."/>
            <person name="Fujiwara M."/>
            <person name="Mori M."/>
            <person name="Tomita M."/>
            <person name="Arakawa K."/>
        </authorList>
    </citation>
    <scope>NUCLEOTIDE SEQUENCE [LARGE SCALE GENOMIC DNA]</scope>
</reference>
<protein>
    <submittedName>
        <fullName evidence="1">Uncharacterized protein</fullName>
    </submittedName>
</protein>
<comment type="caution">
    <text evidence="1">The sequence shown here is derived from an EMBL/GenBank/DDBJ whole genome shotgun (WGS) entry which is preliminary data.</text>
</comment>